<evidence type="ECO:0000256" key="2">
    <source>
        <dbReference type="ARBA" id="ARBA00023180"/>
    </source>
</evidence>
<dbReference type="AlphaFoldDB" id="A0A6P8EWT7"/>
<dbReference type="GeneID" id="116220017"/>
<dbReference type="SMART" id="SM00832">
    <property type="entry name" value="C8"/>
    <property type="match status" value="1"/>
</dbReference>
<dbReference type="Pfam" id="PF00094">
    <property type="entry name" value="VWD"/>
    <property type="match status" value="1"/>
</dbReference>
<keyword evidence="1" id="KW-1015">Disulfide bond</keyword>
<protein>
    <submittedName>
        <fullName evidence="6">Mucin-5AC-like</fullName>
    </submittedName>
</protein>
<dbReference type="GO" id="GO:0005615">
    <property type="term" value="C:extracellular space"/>
    <property type="evidence" value="ECO:0007669"/>
    <property type="project" value="TreeGrafter"/>
</dbReference>
<name>A0A6P8EWT7_CLUHA</name>
<feature type="chain" id="PRO_5027783651" evidence="3">
    <location>
        <begin position="22"/>
        <end position="288"/>
    </location>
</feature>
<dbReference type="InterPro" id="IPR050780">
    <property type="entry name" value="Mucin_vWF_Thrombospondin_sf"/>
</dbReference>
<evidence type="ECO:0000256" key="1">
    <source>
        <dbReference type="ARBA" id="ARBA00023157"/>
    </source>
</evidence>
<reference evidence="6" key="1">
    <citation type="submission" date="2025-08" db="UniProtKB">
        <authorList>
            <consortium name="RefSeq"/>
        </authorList>
    </citation>
    <scope>IDENTIFICATION</scope>
</reference>
<dbReference type="RefSeq" id="XP_031420728.1">
    <property type="nucleotide sequence ID" value="XM_031564868.1"/>
</dbReference>
<dbReference type="Proteomes" id="UP000515152">
    <property type="component" value="Chromosome 3"/>
</dbReference>
<evidence type="ECO:0000313" key="5">
    <source>
        <dbReference type="Proteomes" id="UP000515152"/>
    </source>
</evidence>
<dbReference type="OrthoDB" id="160294at2759"/>
<keyword evidence="5" id="KW-1185">Reference proteome</keyword>
<keyword evidence="3" id="KW-0732">Signal</keyword>
<proteinExistence type="predicted"/>
<dbReference type="SMART" id="SM00216">
    <property type="entry name" value="VWD"/>
    <property type="match status" value="1"/>
</dbReference>
<dbReference type="InterPro" id="IPR001846">
    <property type="entry name" value="VWF_type-D"/>
</dbReference>
<dbReference type="PANTHER" id="PTHR11339">
    <property type="entry name" value="EXTRACELLULAR MATRIX GLYCOPROTEIN RELATED"/>
    <property type="match status" value="1"/>
</dbReference>
<dbReference type="InterPro" id="IPR014853">
    <property type="entry name" value="VWF/SSPO/ZAN-like_Cys-rich_dom"/>
</dbReference>
<accession>A0A6P8EWT7</accession>
<feature type="domain" description="VWFD" evidence="4">
    <location>
        <begin position="33"/>
        <end position="202"/>
    </location>
</feature>
<dbReference type="PROSITE" id="PS51233">
    <property type="entry name" value="VWFD"/>
    <property type="match status" value="1"/>
</dbReference>
<sequence length="288" mass="32181">MALCWMLRLIVALAYLTQRSASTTGASPAHSGEVCSTWGNFHYKTFDGDFFQLPSSCNYILASLCEDPSDLNIQLRRVVQNSQPTITALFMKLEGVAIQISDESITIDNEKVNLPFSAYGLHIEKTESHLKITGKLGVVLTWKKDDSVSVELAAKHRNKTCGLCGDFNGVKIFDEFIENDERLEVADYGSKWKKDGPTESCEEVDLRPKDECQNATDICRRWLTLPAFSSCQSLVPVQQYVDACEKDVCQCNSSREVCMCDTLAEFSRQCGHAGGKPQEWRTPDFCST</sequence>
<dbReference type="PANTHER" id="PTHR11339:SF408">
    <property type="entry name" value="MUCIN-5B"/>
    <property type="match status" value="1"/>
</dbReference>
<gene>
    <name evidence="6" type="primary">LOC116220017</name>
</gene>
<feature type="signal peptide" evidence="3">
    <location>
        <begin position="1"/>
        <end position="21"/>
    </location>
</feature>
<evidence type="ECO:0000313" key="6">
    <source>
        <dbReference type="RefSeq" id="XP_031420728.1"/>
    </source>
</evidence>
<evidence type="ECO:0000256" key="3">
    <source>
        <dbReference type="SAM" id="SignalP"/>
    </source>
</evidence>
<dbReference type="Pfam" id="PF08742">
    <property type="entry name" value="C8"/>
    <property type="match status" value="1"/>
</dbReference>
<evidence type="ECO:0000259" key="4">
    <source>
        <dbReference type="PROSITE" id="PS51233"/>
    </source>
</evidence>
<dbReference type="KEGG" id="char:116220017"/>
<organism evidence="5 6">
    <name type="scientific">Clupea harengus</name>
    <name type="common">Atlantic herring</name>
    <dbReference type="NCBI Taxonomy" id="7950"/>
    <lineage>
        <taxon>Eukaryota</taxon>
        <taxon>Metazoa</taxon>
        <taxon>Chordata</taxon>
        <taxon>Craniata</taxon>
        <taxon>Vertebrata</taxon>
        <taxon>Euteleostomi</taxon>
        <taxon>Actinopterygii</taxon>
        <taxon>Neopterygii</taxon>
        <taxon>Teleostei</taxon>
        <taxon>Clupei</taxon>
        <taxon>Clupeiformes</taxon>
        <taxon>Clupeoidei</taxon>
        <taxon>Clupeidae</taxon>
        <taxon>Clupea</taxon>
    </lineage>
</organism>
<keyword evidence="2" id="KW-0325">Glycoprotein</keyword>
<dbReference type="GO" id="GO:0031012">
    <property type="term" value="C:extracellular matrix"/>
    <property type="evidence" value="ECO:0007669"/>
    <property type="project" value="TreeGrafter"/>
</dbReference>